<dbReference type="Proteomes" id="UP000204175">
    <property type="component" value="Segment"/>
</dbReference>
<feature type="region of interest" description="Disordered" evidence="1">
    <location>
        <begin position="180"/>
        <end position="223"/>
    </location>
</feature>
<feature type="region of interest" description="Disordered" evidence="1">
    <location>
        <begin position="1"/>
        <end position="52"/>
    </location>
</feature>
<gene>
    <name evidence="2" type="ORF">PEGLEG_17</name>
</gene>
<dbReference type="KEGG" id="vg:16212649"/>
<sequence>MERREIMPNSTTTNGDTPAAGAPAGDPADLTAGDPSGGEDSLDAGDITPPSANAWWKFETQEEAETWANNLVTKRLSRVKKTQIDPLEQMRATLEAEVARLKPFEEAAMTEDEKRQAREAEKDQQIAELLEYKQTVERQQLVNEVLAEVGVDPKFAKFVNTDGDADSIRASAEELLNALSEGGLNAGKRTPKTKVPKADDADEDGGTGRGNGGGGNGDESDEALIAAILEETAKTRANGGIRFA</sequence>
<accession>R4TPQ9</accession>
<dbReference type="GeneID" id="16212649"/>
<dbReference type="OrthoDB" id="33309at10239"/>
<protein>
    <submittedName>
        <fullName evidence="2">Scaffolding protein</fullName>
    </submittedName>
</protein>
<evidence type="ECO:0000313" key="2">
    <source>
        <dbReference type="EMBL" id="AGM12268.1"/>
    </source>
</evidence>
<evidence type="ECO:0000313" key="3">
    <source>
        <dbReference type="Proteomes" id="UP000204175"/>
    </source>
</evidence>
<reference evidence="2 3" key="1">
    <citation type="journal article" date="2014" name="J. Virol.">
        <title>Cluster M mycobacteriophages Bongo, PegLeg, and Rey with unusually large repertoires of tRNA isotypes.</title>
        <authorList>
            <person name="Pope W.H."/>
            <person name="Anders K.R."/>
            <person name="Baird M."/>
            <person name="Bowman C.A."/>
            <person name="Boyle M.M."/>
            <person name="Broussard G.W."/>
            <person name="Chow T."/>
            <person name="Clase K.L."/>
            <person name="Cooper S."/>
            <person name="Cornely K.A."/>
            <person name="DeJong R.J."/>
            <person name="Delesalle V.A."/>
            <person name="Deng L."/>
            <person name="Dunbar D."/>
            <person name="Edgington N.P."/>
            <person name="Ferreira C.M."/>
            <person name="Weston Hafer K."/>
            <person name="Hartzog G.A."/>
            <person name="Hatherill J.R."/>
            <person name="Hughes L.E."/>
            <person name="Ipapo K."/>
            <person name="Krukonis G.P."/>
            <person name="Meier C.G."/>
            <person name="Monti D.L."/>
            <person name="Olm M.R."/>
            <person name="Page S.T."/>
            <person name="Peebles C.L."/>
            <person name="Rinehart C.A."/>
            <person name="Rubin M.R."/>
            <person name="Russell D.A."/>
            <person name="Sanders E.R."/>
            <person name="Schoer M."/>
            <person name="Shaffer C.D."/>
            <person name="Wherley J."/>
            <person name="Vazquez E."/>
            <person name="Yuan H."/>
            <person name="Zhang D."/>
            <person name="Cresawn S.G."/>
            <person name="Jacobs-Sera D."/>
            <person name="Hendrix R.W."/>
            <person name="Hatfull G.F."/>
        </authorList>
    </citation>
    <scope>NUCLEOTIDE SEQUENCE [LARGE SCALE GENOMIC DNA]</scope>
</reference>
<organism evidence="2 3">
    <name type="scientific">Mycobacterium phage PegLeg</name>
    <dbReference type="NCBI Taxonomy" id="1325953"/>
    <lineage>
        <taxon>Viruses</taxon>
        <taxon>Duplodnaviria</taxon>
        <taxon>Heunggongvirae</taxon>
        <taxon>Uroviricota</taxon>
        <taxon>Caudoviricetes</taxon>
        <taxon>Vilmaviridae</taxon>
        <taxon>Mclasvirinae</taxon>
        <taxon>Bongovirus</taxon>
        <taxon>Bongovirus bongo</taxon>
    </lineage>
</organism>
<name>R4TPQ9_9CAUD</name>
<dbReference type="EMBL" id="KC900379">
    <property type="protein sequence ID" value="AGM12268.1"/>
    <property type="molecule type" value="Genomic_DNA"/>
</dbReference>
<evidence type="ECO:0000256" key="1">
    <source>
        <dbReference type="SAM" id="MobiDB-lite"/>
    </source>
</evidence>
<feature type="compositionally biased region" description="Gly residues" evidence="1">
    <location>
        <begin position="207"/>
        <end position="217"/>
    </location>
</feature>
<feature type="compositionally biased region" description="Low complexity" evidence="1">
    <location>
        <begin position="12"/>
        <end position="34"/>
    </location>
</feature>
<dbReference type="RefSeq" id="YP_008050949.1">
    <property type="nucleotide sequence ID" value="NC_021299.1"/>
</dbReference>
<proteinExistence type="predicted"/>